<accession>A0A7R8W7L6</accession>
<feature type="region of interest" description="Disordered" evidence="1">
    <location>
        <begin position="550"/>
        <end position="573"/>
    </location>
</feature>
<feature type="compositionally biased region" description="Basic and acidic residues" evidence="1">
    <location>
        <begin position="429"/>
        <end position="441"/>
    </location>
</feature>
<feature type="compositionally biased region" description="Polar residues" evidence="1">
    <location>
        <begin position="251"/>
        <end position="270"/>
    </location>
</feature>
<name>A0A7R8W7L6_9CRUS</name>
<gene>
    <name evidence="2" type="ORF">CTOB1V02_LOCUS2024</name>
</gene>
<evidence type="ECO:0000256" key="1">
    <source>
        <dbReference type="SAM" id="MobiDB-lite"/>
    </source>
</evidence>
<reference evidence="2" key="1">
    <citation type="submission" date="2020-11" db="EMBL/GenBank/DDBJ databases">
        <authorList>
            <person name="Tran Van P."/>
        </authorList>
    </citation>
    <scope>NUCLEOTIDE SEQUENCE</scope>
</reference>
<feature type="compositionally biased region" description="Basic residues" evidence="1">
    <location>
        <begin position="21"/>
        <end position="32"/>
    </location>
</feature>
<feature type="region of interest" description="Disordered" evidence="1">
    <location>
        <begin position="586"/>
        <end position="609"/>
    </location>
</feature>
<organism evidence="2">
    <name type="scientific">Cyprideis torosa</name>
    <dbReference type="NCBI Taxonomy" id="163714"/>
    <lineage>
        <taxon>Eukaryota</taxon>
        <taxon>Metazoa</taxon>
        <taxon>Ecdysozoa</taxon>
        <taxon>Arthropoda</taxon>
        <taxon>Crustacea</taxon>
        <taxon>Oligostraca</taxon>
        <taxon>Ostracoda</taxon>
        <taxon>Podocopa</taxon>
        <taxon>Podocopida</taxon>
        <taxon>Cytherocopina</taxon>
        <taxon>Cytheroidea</taxon>
        <taxon>Cytherideidae</taxon>
        <taxon>Cyprideis</taxon>
    </lineage>
</organism>
<sequence>MSSVSSLCAASDGSSMMSWSTRRRLRRSKRRLNSPPLATVGGGFPNKPSSTPSPPALDMVPSRLNFPNIENPLRPAQNDATTPTILSCSPPPLLKPFQSPSDSSRFSDLIPVPLSHRSLQANVVDQARWTTRVTSPSTMSGNSVVTASLVSANYSPLITASPVSAISPLITAYPKSTRSPISTAARVSKTSLVTASSVSTAAHSITASLNSTAFPTSTASLVSATSLVISNPPNHEVSPSSKDSQVDAPSPVSTTSHLVAESPTSTASHVNATSLVPTTISASTASPVTTVSPINTVSRTTTISPTTAALPVTTEPPSVVPPVKISRSLVNGKLCVSPVLTPAEGEDSPKRPKLEDLSAVDAERVEQSIRAINCLRKYSGRRPAIHPGYPLHKPNVLRLEDFKRRRSVCKIEINSRMFSKRVQHRKVVERKDSWTDSKETESSSVRPLPLAVPETILPSLEEEDSGKSPVQIQPSPFRVPKSPWQPQMLSMPLMSPNVPSPRRPNPAQLKSPLYRFSGDLPPRFLPPATTPGRLEEDLFLSCDEASEVAPSPYIGDLSSDEDDEVSFNSSKSNSVRNPWKVVASPRKTLVSPRKTPVSPRKTPMSPKKSRMPLNKIVKMEVKVSDIAASLCSVCGVFTARTTDEMIRHKRSVDECSVTVTEDRRVCLDCKNTFRDLSSLVWHLSTTACGIEQCYVCPHCSVPLPDVAKWRKHVTCSHLIPQQQV</sequence>
<dbReference type="AlphaFoldDB" id="A0A7R8W7L6"/>
<proteinExistence type="predicted"/>
<dbReference type="EMBL" id="OB660299">
    <property type="protein sequence ID" value="CAD7224054.1"/>
    <property type="molecule type" value="Genomic_DNA"/>
</dbReference>
<evidence type="ECO:0000313" key="2">
    <source>
        <dbReference type="EMBL" id="CAD7224054.1"/>
    </source>
</evidence>
<feature type="region of interest" description="Disordered" evidence="1">
    <location>
        <begin position="426"/>
        <end position="452"/>
    </location>
</feature>
<feature type="region of interest" description="Disordered" evidence="1">
    <location>
        <begin position="232"/>
        <end position="270"/>
    </location>
</feature>
<feature type="region of interest" description="Disordered" evidence="1">
    <location>
        <begin position="1"/>
        <end position="58"/>
    </location>
</feature>
<protein>
    <submittedName>
        <fullName evidence="2">Uncharacterized protein</fullName>
    </submittedName>
</protein>
<feature type="compositionally biased region" description="Polar residues" evidence="1">
    <location>
        <begin position="232"/>
        <end position="243"/>
    </location>
</feature>